<dbReference type="RefSeq" id="WP_096579399.1">
    <property type="nucleotide sequence ID" value="NZ_CAWNJS010000001.1"/>
</dbReference>
<keyword evidence="2" id="KW-0560">Oxidoreductase</keyword>
<dbReference type="EC" id="1.14.13.163" evidence="2"/>
<evidence type="ECO:0000313" key="3">
    <source>
        <dbReference type="Proteomes" id="UP000218785"/>
    </source>
</evidence>
<dbReference type="CDD" id="cd18722">
    <property type="entry name" value="PIN_NicB-like"/>
    <property type="match status" value="1"/>
</dbReference>
<dbReference type="Gene3D" id="3.40.50.1010">
    <property type="entry name" value="5'-nuclease"/>
    <property type="match status" value="1"/>
</dbReference>
<accession>A0A1Z4N433</accession>
<dbReference type="KEGG" id="ttq:NIES37_44760"/>
<dbReference type="AlphaFoldDB" id="A0A1Z4N433"/>
<keyword evidence="3" id="KW-1185">Reference proteome</keyword>
<sequence length="203" mass="23034">MKTNVYVDGFNLYYGSLKDSPYKWLNLHTLVTTILKQSSINHIKYFTARVKARPQDPSQAVRQDTYLRALKTIPHVTVIEGTFLSSRIWMPLAANPAEKVKVIKTEEKGSDVNLAVHLVSDAYKQEFEQAIVISNDSDLCEAIKIVRSLKLNVGILHPHKRPSIELSKHAHFIRPIREGALQGSQFPHTLHDKAGSFHKPDSW</sequence>
<dbReference type="InterPro" id="IPR021139">
    <property type="entry name" value="NYN"/>
</dbReference>
<dbReference type="GO" id="GO:0004497">
    <property type="term" value="F:monooxygenase activity"/>
    <property type="evidence" value="ECO:0007669"/>
    <property type="project" value="UniProtKB-KW"/>
</dbReference>
<gene>
    <name evidence="2" type="primary">nicB</name>
    <name evidence="2" type="ORF">NIES37_44760</name>
</gene>
<keyword evidence="2" id="KW-0503">Monooxygenase</keyword>
<protein>
    <submittedName>
        <fullName evidence="2">6-hydroxy-3-succinoylpyridine 3-monooxygenase HspA</fullName>
        <ecNumber evidence="2">1.14.13.163</ecNumber>
    </submittedName>
</protein>
<dbReference type="Pfam" id="PF01936">
    <property type="entry name" value="NYN"/>
    <property type="match status" value="1"/>
</dbReference>
<dbReference type="EMBL" id="AP018248">
    <property type="protein sequence ID" value="BAZ00484.1"/>
    <property type="molecule type" value="Genomic_DNA"/>
</dbReference>
<evidence type="ECO:0000313" key="2">
    <source>
        <dbReference type="EMBL" id="BAZ00484.1"/>
    </source>
</evidence>
<organism evidence="2 3">
    <name type="scientific">Tolypothrix tenuis PCC 7101</name>
    <dbReference type="NCBI Taxonomy" id="231146"/>
    <lineage>
        <taxon>Bacteria</taxon>
        <taxon>Bacillati</taxon>
        <taxon>Cyanobacteriota</taxon>
        <taxon>Cyanophyceae</taxon>
        <taxon>Nostocales</taxon>
        <taxon>Tolypothrichaceae</taxon>
        <taxon>Tolypothrix</taxon>
    </lineage>
</organism>
<dbReference type="Proteomes" id="UP000218785">
    <property type="component" value="Chromosome"/>
</dbReference>
<reference evidence="2 3" key="1">
    <citation type="submission" date="2017-06" db="EMBL/GenBank/DDBJ databases">
        <title>Genome sequencing of cyanobaciteial culture collection at National Institute for Environmental Studies (NIES).</title>
        <authorList>
            <person name="Hirose Y."/>
            <person name="Shimura Y."/>
            <person name="Fujisawa T."/>
            <person name="Nakamura Y."/>
            <person name="Kawachi M."/>
        </authorList>
    </citation>
    <scope>NUCLEOTIDE SEQUENCE [LARGE SCALE GENOMIC DNA]</scope>
    <source>
        <strain evidence="2 3">NIES-37</strain>
    </source>
</reference>
<evidence type="ECO:0000259" key="1">
    <source>
        <dbReference type="Pfam" id="PF01936"/>
    </source>
</evidence>
<proteinExistence type="predicted"/>
<name>A0A1Z4N433_9CYAN</name>
<feature type="domain" description="NYN" evidence="1">
    <location>
        <begin position="2"/>
        <end position="173"/>
    </location>
</feature>
<dbReference type="GO" id="GO:0004540">
    <property type="term" value="F:RNA nuclease activity"/>
    <property type="evidence" value="ECO:0007669"/>
    <property type="project" value="InterPro"/>
</dbReference>